<evidence type="ECO:0000256" key="5">
    <source>
        <dbReference type="ARBA" id="ARBA00023004"/>
    </source>
</evidence>
<dbReference type="Proteomes" id="UP000242188">
    <property type="component" value="Unassembled WGS sequence"/>
</dbReference>
<keyword evidence="5 7" id="KW-0408">Iron</keyword>
<protein>
    <submittedName>
        <fullName evidence="8">Cytochrome P450 2J6</fullName>
    </submittedName>
</protein>
<keyword evidence="4" id="KW-0560">Oxidoreductase</keyword>
<evidence type="ECO:0000256" key="3">
    <source>
        <dbReference type="ARBA" id="ARBA00022723"/>
    </source>
</evidence>
<name>A0A210QR24_MIZYE</name>
<evidence type="ECO:0000256" key="4">
    <source>
        <dbReference type="ARBA" id="ARBA00023002"/>
    </source>
</evidence>
<dbReference type="AlphaFoldDB" id="A0A210QR24"/>
<keyword evidence="9" id="KW-1185">Reference proteome</keyword>
<reference evidence="8 9" key="1">
    <citation type="journal article" date="2017" name="Nat. Ecol. Evol.">
        <title>Scallop genome provides insights into evolution of bilaterian karyotype and development.</title>
        <authorList>
            <person name="Wang S."/>
            <person name="Zhang J."/>
            <person name="Jiao W."/>
            <person name="Li J."/>
            <person name="Xun X."/>
            <person name="Sun Y."/>
            <person name="Guo X."/>
            <person name="Huan P."/>
            <person name="Dong B."/>
            <person name="Zhang L."/>
            <person name="Hu X."/>
            <person name="Sun X."/>
            <person name="Wang J."/>
            <person name="Zhao C."/>
            <person name="Wang Y."/>
            <person name="Wang D."/>
            <person name="Huang X."/>
            <person name="Wang R."/>
            <person name="Lv J."/>
            <person name="Li Y."/>
            <person name="Zhang Z."/>
            <person name="Liu B."/>
            <person name="Lu W."/>
            <person name="Hui Y."/>
            <person name="Liang J."/>
            <person name="Zhou Z."/>
            <person name="Hou R."/>
            <person name="Li X."/>
            <person name="Liu Y."/>
            <person name="Li H."/>
            <person name="Ning X."/>
            <person name="Lin Y."/>
            <person name="Zhao L."/>
            <person name="Xing Q."/>
            <person name="Dou J."/>
            <person name="Li Y."/>
            <person name="Mao J."/>
            <person name="Guo H."/>
            <person name="Dou H."/>
            <person name="Li T."/>
            <person name="Mu C."/>
            <person name="Jiang W."/>
            <person name="Fu Q."/>
            <person name="Fu X."/>
            <person name="Miao Y."/>
            <person name="Liu J."/>
            <person name="Yu Q."/>
            <person name="Li R."/>
            <person name="Liao H."/>
            <person name="Li X."/>
            <person name="Kong Y."/>
            <person name="Jiang Z."/>
            <person name="Chourrout D."/>
            <person name="Li R."/>
            <person name="Bao Z."/>
        </authorList>
    </citation>
    <scope>NUCLEOTIDE SEQUENCE [LARGE SCALE GENOMIC DNA]</scope>
    <source>
        <strain evidence="8 9">PY_sf001</strain>
    </source>
</reference>
<evidence type="ECO:0000313" key="8">
    <source>
        <dbReference type="EMBL" id="OWF51174.1"/>
    </source>
</evidence>
<keyword evidence="3 7" id="KW-0479">Metal-binding</keyword>
<evidence type="ECO:0000256" key="1">
    <source>
        <dbReference type="ARBA" id="ARBA00001971"/>
    </source>
</evidence>
<dbReference type="GO" id="GO:0008395">
    <property type="term" value="F:steroid hydroxylase activity"/>
    <property type="evidence" value="ECO:0007669"/>
    <property type="project" value="TreeGrafter"/>
</dbReference>
<dbReference type="PANTHER" id="PTHR24300:SF403">
    <property type="entry name" value="CYTOCHROME P450 306A1"/>
    <property type="match status" value="1"/>
</dbReference>
<proteinExistence type="inferred from homology"/>
<gene>
    <name evidence="8" type="ORF">KP79_PYT12316</name>
</gene>
<organism evidence="8 9">
    <name type="scientific">Mizuhopecten yessoensis</name>
    <name type="common">Japanese scallop</name>
    <name type="synonym">Patinopecten yessoensis</name>
    <dbReference type="NCBI Taxonomy" id="6573"/>
    <lineage>
        <taxon>Eukaryota</taxon>
        <taxon>Metazoa</taxon>
        <taxon>Spiralia</taxon>
        <taxon>Lophotrochozoa</taxon>
        <taxon>Mollusca</taxon>
        <taxon>Bivalvia</taxon>
        <taxon>Autobranchia</taxon>
        <taxon>Pteriomorphia</taxon>
        <taxon>Pectinida</taxon>
        <taxon>Pectinoidea</taxon>
        <taxon>Pectinidae</taxon>
        <taxon>Mizuhopecten</taxon>
    </lineage>
</organism>
<dbReference type="InterPro" id="IPR001128">
    <property type="entry name" value="Cyt_P450"/>
</dbReference>
<dbReference type="GO" id="GO:0005506">
    <property type="term" value="F:iron ion binding"/>
    <property type="evidence" value="ECO:0007669"/>
    <property type="project" value="InterPro"/>
</dbReference>
<keyword evidence="7" id="KW-0349">Heme</keyword>
<dbReference type="PRINTS" id="PR00385">
    <property type="entry name" value="P450"/>
</dbReference>
<evidence type="ECO:0000256" key="7">
    <source>
        <dbReference type="PIRSR" id="PIRSR602401-1"/>
    </source>
</evidence>
<accession>A0A210QR24</accession>
<dbReference type="GO" id="GO:0020037">
    <property type="term" value="F:heme binding"/>
    <property type="evidence" value="ECO:0007669"/>
    <property type="project" value="InterPro"/>
</dbReference>
<feature type="binding site" description="axial binding residue" evidence="7">
    <location>
        <position position="333"/>
    </location>
    <ligand>
        <name>heme</name>
        <dbReference type="ChEBI" id="CHEBI:30413"/>
    </ligand>
    <ligandPart>
        <name>Fe</name>
        <dbReference type="ChEBI" id="CHEBI:18248"/>
    </ligandPart>
</feature>
<dbReference type="InterPro" id="IPR050182">
    <property type="entry name" value="Cytochrome_P450_fam2"/>
</dbReference>
<evidence type="ECO:0000256" key="6">
    <source>
        <dbReference type="ARBA" id="ARBA00023033"/>
    </source>
</evidence>
<dbReference type="Gene3D" id="1.10.630.10">
    <property type="entry name" value="Cytochrome P450"/>
    <property type="match status" value="1"/>
</dbReference>
<comment type="caution">
    <text evidence="8">The sequence shown here is derived from an EMBL/GenBank/DDBJ whole genome shotgun (WGS) entry which is preliminary data.</text>
</comment>
<evidence type="ECO:0000313" key="9">
    <source>
        <dbReference type="Proteomes" id="UP000242188"/>
    </source>
</evidence>
<dbReference type="GO" id="GO:0006805">
    <property type="term" value="P:xenobiotic metabolic process"/>
    <property type="evidence" value="ECO:0007669"/>
    <property type="project" value="TreeGrafter"/>
</dbReference>
<dbReference type="PRINTS" id="PR00463">
    <property type="entry name" value="EP450I"/>
</dbReference>
<dbReference type="InterPro" id="IPR002401">
    <property type="entry name" value="Cyt_P450_E_grp-I"/>
</dbReference>
<comment type="similarity">
    <text evidence="2">Belongs to the cytochrome P450 family.</text>
</comment>
<sequence>MTLCFEICIGIASRSGAEWKTHRTFALGGLRDFGFGKKSLEGKIIEEVEIFLKNLDEKKGQPICLDSYIHISIGNIICAIVFGKRFEHGDPVFIQLLALVNENLSLAGIAGLLNLLPGLRYIPGDPLSGGKVLSNAATIFKYIGDLITGHREEYNEDNIKDLVDIYIKEMKKQEGQDTSFTDFQLVNTVADLFVAGMETTTTTLLWAVLFFINNPDVQKRCHEEVMEVVGEGRFPSLSDRSQMPYIEATITEILRRGDIAPLGIPHATSEELEFNGYVLPKGTMLVTNINSVHSDPLLFPDPGRFDPSRFIDNDGKVHGTERVIPFFFGRRVCMGEALARSELFLFLTSMVQRFQFKPEDPDNIPPVKGNLGITFKPCEYKCIAEKRL</sequence>
<keyword evidence="6" id="KW-0503">Monooxygenase</keyword>
<dbReference type="Pfam" id="PF00067">
    <property type="entry name" value="p450"/>
    <property type="match status" value="1"/>
</dbReference>
<dbReference type="GO" id="GO:0005737">
    <property type="term" value="C:cytoplasm"/>
    <property type="evidence" value="ECO:0007669"/>
    <property type="project" value="TreeGrafter"/>
</dbReference>
<comment type="cofactor">
    <cofactor evidence="1 7">
        <name>heme</name>
        <dbReference type="ChEBI" id="CHEBI:30413"/>
    </cofactor>
</comment>
<dbReference type="EMBL" id="NEDP02002316">
    <property type="protein sequence ID" value="OWF51174.1"/>
    <property type="molecule type" value="Genomic_DNA"/>
</dbReference>
<dbReference type="InterPro" id="IPR036396">
    <property type="entry name" value="Cyt_P450_sf"/>
</dbReference>
<dbReference type="PANTHER" id="PTHR24300">
    <property type="entry name" value="CYTOCHROME P450 508A4-RELATED"/>
    <property type="match status" value="1"/>
</dbReference>
<dbReference type="STRING" id="6573.A0A210QR24"/>
<evidence type="ECO:0000256" key="2">
    <source>
        <dbReference type="ARBA" id="ARBA00010617"/>
    </source>
</evidence>
<dbReference type="OrthoDB" id="2789670at2759"/>
<dbReference type="GO" id="GO:0006082">
    <property type="term" value="P:organic acid metabolic process"/>
    <property type="evidence" value="ECO:0007669"/>
    <property type="project" value="TreeGrafter"/>
</dbReference>
<dbReference type="FunFam" id="1.10.630.10:FF:000036">
    <property type="entry name" value="CYtochrome P450 family"/>
    <property type="match status" value="1"/>
</dbReference>
<dbReference type="SUPFAM" id="SSF48264">
    <property type="entry name" value="Cytochrome P450"/>
    <property type="match status" value="1"/>
</dbReference>
<dbReference type="GO" id="GO:0016712">
    <property type="term" value="F:oxidoreductase activity, acting on paired donors, with incorporation or reduction of molecular oxygen, reduced flavin or flavoprotein as one donor, and incorporation of one atom of oxygen"/>
    <property type="evidence" value="ECO:0007669"/>
    <property type="project" value="TreeGrafter"/>
</dbReference>